<reference evidence="2" key="1">
    <citation type="submission" date="2023-02" db="EMBL/GenBank/DDBJ databases">
        <title>Proposal of a novel subspecies: Alicyclobacillus hesperidum subspecies aegle.</title>
        <authorList>
            <person name="Goto K."/>
            <person name="Fujii T."/>
            <person name="Yasui K."/>
            <person name="Mochida K."/>
            <person name="Kato-Tanaka Y."/>
            <person name="Morohoshi S."/>
            <person name="An S.Y."/>
            <person name="Kasai H."/>
            <person name="Yokota A."/>
        </authorList>
    </citation>
    <scope>NUCLEOTIDE SEQUENCE</scope>
    <source>
        <strain evidence="2">DSM 12766</strain>
    </source>
</reference>
<proteinExistence type="predicted"/>
<name>A0AA37U239_9BACL</name>
<keyword evidence="1" id="KW-0472">Membrane</keyword>
<keyword evidence="1" id="KW-1133">Transmembrane helix</keyword>
<feature type="transmembrane region" description="Helical" evidence="1">
    <location>
        <begin position="17"/>
        <end position="37"/>
    </location>
</feature>
<evidence type="ECO:0000313" key="3">
    <source>
        <dbReference type="Proteomes" id="UP001157137"/>
    </source>
</evidence>
<dbReference type="RefSeq" id="WP_284227801.1">
    <property type="nucleotide sequence ID" value="NZ_BSRA01000015.1"/>
</dbReference>
<dbReference type="AlphaFoldDB" id="A0AA37U239"/>
<keyword evidence="1" id="KW-0812">Transmembrane</keyword>
<comment type="caution">
    <text evidence="2">The sequence shown here is derived from an EMBL/GenBank/DDBJ whole genome shotgun (WGS) entry which is preliminary data.</text>
</comment>
<dbReference type="Proteomes" id="UP001157137">
    <property type="component" value="Unassembled WGS sequence"/>
</dbReference>
<sequence length="96" mass="10833">MTKSLILPNGVPYDEEMTIIATSAVVFLTIFILMWGLLPEHFIEKIKPAMLAFRISQIMLSVLVIIPEKEKHASVKHQIETNAQCAVKAWKKVQTA</sequence>
<protein>
    <submittedName>
        <fullName evidence="2">Uncharacterized protein</fullName>
    </submittedName>
</protein>
<organism evidence="2 3">
    <name type="scientific">Alicyclobacillus hesperidum</name>
    <dbReference type="NCBI Taxonomy" id="89784"/>
    <lineage>
        <taxon>Bacteria</taxon>
        <taxon>Bacillati</taxon>
        <taxon>Bacillota</taxon>
        <taxon>Bacilli</taxon>
        <taxon>Bacillales</taxon>
        <taxon>Alicyclobacillaceae</taxon>
        <taxon>Alicyclobacillus</taxon>
    </lineage>
</organism>
<evidence type="ECO:0000256" key="1">
    <source>
        <dbReference type="SAM" id="Phobius"/>
    </source>
</evidence>
<evidence type="ECO:0000313" key="2">
    <source>
        <dbReference type="EMBL" id="GLV14703.1"/>
    </source>
</evidence>
<dbReference type="EMBL" id="BSRA01000015">
    <property type="protein sequence ID" value="GLV14703.1"/>
    <property type="molecule type" value="Genomic_DNA"/>
</dbReference>
<accession>A0AA37U239</accession>
<gene>
    <name evidence="2" type="ORF">Heshes_23870</name>
</gene>